<proteinExistence type="predicted"/>
<dbReference type="Gramene" id="C.cajan_24956.t">
    <property type="protein sequence ID" value="C.cajan_24956.t.cds1"/>
    <property type="gene ID" value="C.cajan_24956"/>
</dbReference>
<organism evidence="1 2">
    <name type="scientific">Cajanus cajan</name>
    <name type="common">Pigeon pea</name>
    <name type="synonym">Cajanus indicus</name>
    <dbReference type="NCBI Taxonomy" id="3821"/>
    <lineage>
        <taxon>Eukaryota</taxon>
        <taxon>Viridiplantae</taxon>
        <taxon>Streptophyta</taxon>
        <taxon>Embryophyta</taxon>
        <taxon>Tracheophyta</taxon>
        <taxon>Spermatophyta</taxon>
        <taxon>Magnoliopsida</taxon>
        <taxon>eudicotyledons</taxon>
        <taxon>Gunneridae</taxon>
        <taxon>Pentapetalae</taxon>
        <taxon>rosids</taxon>
        <taxon>fabids</taxon>
        <taxon>Fabales</taxon>
        <taxon>Fabaceae</taxon>
        <taxon>Papilionoideae</taxon>
        <taxon>50 kb inversion clade</taxon>
        <taxon>NPAAA clade</taxon>
        <taxon>indigoferoid/millettioid clade</taxon>
        <taxon>Phaseoleae</taxon>
        <taxon>Cajanus</taxon>
    </lineage>
</organism>
<keyword evidence="2" id="KW-1185">Reference proteome</keyword>
<dbReference type="OMA" id="IADPHEF"/>
<gene>
    <name evidence="1" type="ORF">KK1_025628</name>
</gene>
<protein>
    <recommendedName>
        <fullName evidence="3">Retrovirus-related Pol polyprotein from transposon TNT 1-94</fullName>
    </recommendedName>
</protein>
<reference evidence="1" key="1">
    <citation type="journal article" date="2012" name="Nat. Biotechnol.">
        <title>Draft genome sequence of pigeonpea (Cajanus cajan), an orphan legume crop of resource-poor farmers.</title>
        <authorList>
            <person name="Varshney R.K."/>
            <person name="Chen W."/>
            <person name="Li Y."/>
            <person name="Bharti A.K."/>
            <person name="Saxena R.K."/>
            <person name="Schlueter J.A."/>
            <person name="Donoghue M.T."/>
            <person name="Azam S."/>
            <person name="Fan G."/>
            <person name="Whaley A.M."/>
            <person name="Farmer A.D."/>
            <person name="Sheridan J."/>
            <person name="Iwata A."/>
            <person name="Tuteja R."/>
            <person name="Penmetsa R.V."/>
            <person name="Wu W."/>
            <person name="Upadhyaya H.D."/>
            <person name="Yang S.P."/>
            <person name="Shah T."/>
            <person name="Saxena K.B."/>
            <person name="Michael T."/>
            <person name="McCombie W.R."/>
            <person name="Yang B."/>
            <person name="Zhang G."/>
            <person name="Yang H."/>
            <person name="Wang J."/>
            <person name="Spillane C."/>
            <person name="Cook D.R."/>
            <person name="May G.D."/>
            <person name="Xu X."/>
            <person name="Jackson S.A."/>
        </authorList>
    </citation>
    <scope>NUCLEOTIDE SEQUENCE [LARGE SCALE GENOMIC DNA]</scope>
</reference>
<evidence type="ECO:0000313" key="2">
    <source>
        <dbReference type="Proteomes" id="UP000075243"/>
    </source>
</evidence>
<evidence type="ECO:0008006" key="3">
    <source>
        <dbReference type="Google" id="ProtNLM"/>
    </source>
</evidence>
<accession>A0A151SCK9</accession>
<evidence type="ECO:0000313" key="1">
    <source>
        <dbReference type="EMBL" id="KYP52508.1"/>
    </source>
</evidence>
<sequence>MLLTQYINNLLTKLHMQDSKLVKTPLPPSCRMPTDSTENFDNPDLYRSILGALQYATITRPNIAYSVKKLW</sequence>
<dbReference type="Proteomes" id="UP000075243">
    <property type="component" value="Unassembled WGS sequence"/>
</dbReference>
<dbReference type="EMBL" id="KQ483423">
    <property type="protein sequence ID" value="KYP52508.1"/>
    <property type="molecule type" value="Genomic_DNA"/>
</dbReference>
<name>A0A151SCK9_CAJCA</name>
<dbReference type="AlphaFoldDB" id="A0A151SCK9"/>